<dbReference type="Pfam" id="PF01370">
    <property type="entry name" value="Epimerase"/>
    <property type="match status" value="1"/>
</dbReference>
<evidence type="ECO:0000256" key="2">
    <source>
        <dbReference type="ARBA" id="ARBA00007637"/>
    </source>
</evidence>
<dbReference type="InterPro" id="IPR001509">
    <property type="entry name" value="Epimerase_deHydtase"/>
</dbReference>
<reference evidence="4" key="1">
    <citation type="submission" date="2006-07" db="EMBL/GenBank/DDBJ databases">
        <title>Complete sequence of Thiomicrospira crunogena XCL-2.</title>
        <authorList>
            <consortium name="US DOE Joint Genome Institute"/>
            <person name="Copeland A."/>
            <person name="Lucas S."/>
            <person name="Lapidus A."/>
            <person name="Barry K."/>
            <person name="Detter J.C."/>
            <person name="Glavina del Rio T."/>
            <person name="Hammon N."/>
            <person name="Israni S."/>
            <person name="Dalin E."/>
            <person name="Tice H."/>
            <person name="Pitluck S."/>
            <person name="Chain P."/>
            <person name="Malfatti S."/>
            <person name="Shin M."/>
            <person name="Vergez L."/>
            <person name="Schmutz J."/>
            <person name="Larimer F."/>
            <person name="Land M."/>
            <person name="Hauser L."/>
            <person name="Kyrpides N."/>
            <person name="Lykidis A."/>
            <person name="Scott K.M."/>
            <person name="Sievert S."/>
            <person name="Kerfeld C."/>
            <person name="Freyermuth S."/>
            <person name="Dobrinski K."/>
            <person name="Boller A."/>
            <person name="Fitzpatrick K."/>
            <person name="Thoma P."/>
            <person name="Moore J."/>
            <person name="Richardson P."/>
        </authorList>
    </citation>
    <scope>NUCLEOTIDE SEQUENCE</scope>
    <source>
        <strain evidence="4">XCL-2</strain>
    </source>
</reference>
<dbReference type="eggNOG" id="COG0451">
    <property type="taxonomic scope" value="Bacteria"/>
</dbReference>
<evidence type="ECO:0000313" key="4">
    <source>
        <dbReference type="EMBL" id="ABB42271.1"/>
    </source>
</evidence>
<dbReference type="SUPFAM" id="SSF51735">
    <property type="entry name" value="NAD(P)-binding Rossmann-fold domains"/>
    <property type="match status" value="1"/>
</dbReference>
<evidence type="ECO:0000256" key="1">
    <source>
        <dbReference type="ARBA" id="ARBA00005125"/>
    </source>
</evidence>
<proteinExistence type="inferred from homology"/>
<dbReference type="PANTHER" id="PTHR43000">
    <property type="entry name" value="DTDP-D-GLUCOSE 4,6-DEHYDRATASE-RELATED"/>
    <property type="match status" value="1"/>
</dbReference>
<comment type="pathway">
    <text evidence="1">Bacterial outer membrane biogenesis; LPS O-antigen biosynthesis.</text>
</comment>
<accession>Q31F02</accession>
<gene>
    <name evidence="4" type="ordered locus">Tcr_1679</name>
</gene>
<sequence length="291" mass="32131">MKPDSHSNKVLITGLDGFTGQYLKSDLELNGFQVVGLTANLIDREAVISEVLTLEPDYVVHLAGISFAASEDTASIYSVNVSGTVNLLDGLSQLNHSPKKTILASSATVYGNVTGSVLSESICPKPISHYGCSKLAMEHMAQNYTDKFPLIITRPFNYTGIGHAEHFLIPKIVKAYQDKKTVIELGNLDVSREFNDVRDICKIYLDLLLSEKDGITVNVCSGKTVSLMSIVSLMDQIAGYKMNVKVNPAFVRENEIKDLSGDVSYLNDLVKPEFKYGIEDTLRWMYGEIYD</sequence>
<comment type="similarity">
    <text evidence="2">Belongs to the NAD(P)-dependent epimerase/dehydratase family.</text>
</comment>
<name>Q31F02_HYDCU</name>
<dbReference type="KEGG" id="tcx:Tcr_1679"/>
<dbReference type="AlphaFoldDB" id="Q31F02"/>
<dbReference type="Gene3D" id="3.40.50.720">
    <property type="entry name" value="NAD(P)-binding Rossmann-like Domain"/>
    <property type="match status" value="1"/>
</dbReference>
<feature type="domain" description="NAD-dependent epimerase/dehydratase" evidence="3">
    <location>
        <begin position="10"/>
        <end position="219"/>
    </location>
</feature>
<organism evidence="4">
    <name type="scientific">Hydrogenovibrio crunogenus (strain DSM 25203 / XCL-2)</name>
    <name type="common">Thiomicrospira crunogena</name>
    <dbReference type="NCBI Taxonomy" id="317025"/>
    <lineage>
        <taxon>Bacteria</taxon>
        <taxon>Pseudomonadati</taxon>
        <taxon>Pseudomonadota</taxon>
        <taxon>Gammaproteobacteria</taxon>
        <taxon>Thiotrichales</taxon>
        <taxon>Piscirickettsiaceae</taxon>
        <taxon>Hydrogenovibrio</taxon>
    </lineage>
</organism>
<dbReference type="HOGENOM" id="CLU_007383_1_7_6"/>
<dbReference type="InterPro" id="IPR036291">
    <property type="entry name" value="NAD(P)-bd_dom_sf"/>
</dbReference>
<evidence type="ECO:0000259" key="3">
    <source>
        <dbReference type="Pfam" id="PF01370"/>
    </source>
</evidence>
<dbReference type="STRING" id="317025.Tcr_1679"/>
<dbReference type="OrthoDB" id="9803010at2"/>
<dbReference type="EMBL" id="CP000109">
    <property type="protein sequence ID" value="ABB42271.1"/>
    <property type="molecule type" value="Genomic_DNA"/>
</dbReference>
<protein>
    <submittedName>
        <fullName evidence="4">NAD dependent epimerase/dehydratase family protein</fullName>
    </submittedName>
</protein>
<dbReference type="Gene3D" id="3.90.25.10">
    <property type="entry name" value="UDP-galactose 4-epimerase, domain 1"/>
    <property type="match status" value="1"/>
</dbReference>